<keyword evidence="1" id="KW-0472">Membrane</keyword>
<reference evidence="2" key="1">
    <citation type="submission" date="2017-02" db="EMBL/GenBank/DDBJ databases">
        <authorList>
            <person name="Regsiter A."/>
            <person name="William W."/>
        </authorList>
    </citation>
    <scope>NUCLEOTIDE SEQUENCE</scope>
    <source>
        <strain evidence="2">Bib</strain>
    </source>
</reference>
<gene>
    <name evidence="2" type="ORF">SPIROBIBN47_10025</name>
</gene>
<keyword evidence="1" id="KW-0812">Transmembrane</keyword>
<organism evidence="2">
    <name type="scientific">uncultured spirochete</name>
    <dbReference type="NCBI Taxonomy" id="156406"/>
    <lineage>
        <taxon>Bacteria</taxon>
        <taxon>Pseudomonadati</taxon>
        <taxon>Spirochaetota</taxon>
        <taxon>Spirochaetia</taxon>
        <taxon>Spirochaetales</taxon>
        <taxon>environmental samples</taxon>
    </lineage>
</organism>
<accession>A0A3P3XF58</accession>
<evidence type="ECO:0000256" key="1">
    <source>
        <dbReference type="SAM" id="Phobius"/>
    </source>
</evidence>
<feature type="transmembrane region" description="Helical" evidence="1">
    <location>
        <begin position="5"/>
        <end position="22"/>
    </location>
</feature>
<proteinExistence type="predicted"/>
<name>A0A3P3XF58_9SPIR</name>
<keyword evidence="1" id="KW-1133">Transmembrane helix</keyword>
<sequence length="50" mass="5670">MIYGILVFVLWCIIGYIFSLITEIPLGYVGPIAILLGIISMNIIRKKMKK</sequence>
<dbReference type="AlphaFoldDB" id="A0A3P3XF58"/>
<dbReference type="EMBL" id="FWDM01000001">
    <property type="protein sequence ID" value="SLM09730.1"/>
    <property type="molecule type" value="Genomic_DNA"/>
</dbReference>
<protein>
    <submittedName>
        <fullName evidence="2">Uncharacterized protein</fullName>
    </submittedName>
</protein>
<feature type="transmembrane region" description="Helical" evidence="1">
    <location>
        <begin position="28"/>
        <end position="44"/>
    </location>
</feature>
<evidence type="ECO:0000313" key="2">
    <source>
        <dbReference type="EMBL" id="SLM09730.1"/>
    </source>
</evidence>